<dbReference type="CDD" id="cd01347">
    <property type="entry name" value="ligand_gated_channel"/>
    <property type="match status" value="1"/>
</dbReference>
<dbReference type="RefSeq" id="WP_245763837.1">
    <property type="nucleotide sequence ID" value="NZ_FOLO01000026.1"/>
</dbReference>
<dbReference type="Gene3D" id="2.40.170.20">
    <property type="entry name" value="TonB-dependent receptor, beta-barrel domain"/>
    <property type="match status" value="1"/>
</dbReference>
<gene>
    <name evidence="7" type="ORF">SAMN02745724_03110</name>
</gene>
<evidence type="ECO:0000256" key="1">
    <source>
        <dbReference type="ARBA" id="ARBA00004442"/>
    </source>
</evidence>
<keyword evidence="4" id="KW-0798">TonB box</keyword>
<evidence type="ECO:0000313" key="8">
    <source>
        <dbReference type="Proteomes" id="UP000198862"/>
    </source>
</evidence>
<evidence type="ECO:0000256" key="3">
    <source>
        <dbReference type="ARBA" id="ARBA00023237"/>
    </source>
</evidence>
<keyword evidence="3" id="KW-0998">Cell outer membrane</keyword>
<accession>A0A1I1NLF9</accession>
<keyword evidence="8" id="KW-1185">Reference proteome</keyword>
<evidence type="ECO:0000259" key="6">
    <source>
        <dbReference type="Pfam" id="PF07715"/>
    </source>
</evidence>
<comment type="similarity">
    <text evidence="4">Belongs to the TonB-dependent receptor family.</text>
</comment>
<dbReference type="Proteomes" id="UP000198862">
    <property type="component" value="Unassembled WGS sequence"/>
</dbReference>
<evidence type="ECO:0000259" key="5">
    <source>
        <dbReference type="Pfam" id="PF00593"/>
    </source>
</evidence>
<dbReference type="InterPro" id="IPR010104">
    <property type="entry name" value="TonB_rcpt_bac"/>
</dbReference>
<dbReference type="GO" id="GO:0009279">
    <property type="term" value="C:cell outer membrane"/>
    <property type="evidence" value="ECO:0007669"/>
    <property type="project" value="UniProtKB-SubCell"/>
</dbReference>
<dbReference type="SUPFAM" id="SSF56935">
    <property type="entry name" value="Porins"/>
    <property type="match status" value="1"/>
</dbReference>
<dbReference type="InterPro" id="IPR036942">
    <property type="entry name" value="Beta-barrel_TonB_sf"/>
</dbReference>
<dbReference type="Pfam" id="PF00593">
    <property type="entry name" value="TonB_dep_Rec_b-barrel"/>
    <property type="match status" value="1"/>
</dbReference>
<comment type="subcellular location">
    <subcellularLocation>
        <location evidence="1 4">Cell outer membrane</location>
    </subcellularLocation>
</comment>
<dbReference type="PANTHER" id="PTHR40980">
    <property type="entry name" value="PLUG DOMAIN-CONTAINING PROTEIN"/>
    <property type="match status" value="1"/>
</dbReference>
<dbReference type="Pfam" id="PF07715">
    <property type="entry name" value="Plug"/>
    <property type="match status" value="1"/>
</dbReference>
<evidence type="ECO:0000313" key="7">
    <source>
        <dbReference type="EMBL" id="SFC98295.1"/>
    </source>
</evidence>
<dbReference type="Gene3D" id="2.170.130.10">
    <property type="entry name" value="TonB-dependent receptor, plug domain"/>
    <property type="match status" value="1"/>
</dbReference>
<evidence type="ECO:0000256" key="4">
    <source>
        <dbReference type="RuleBase" id="RU003357"/>
    </source>
</evidence>
<dbReference type="InterPro" id="IPR037066">
    <property type="entry name" value="Plug_dom_sf"/>
</dbReference>
<dbReference type="InterPro" id="IPR012910">
    <property type="entry name" value="Plug_dom"/>
</dbReference>
<dbReference type="NCBIfam" id="TIGR01782">
    <property type="entry name" value="TonB-Xanth-Caul"/>
    <property type="match status" value="1"/>
</dbReference>
<dbReference type="InterPro" id="IPR000531">
    <property type="entry name" value="Beta-barrel_TonB"/>
</dbReference>
<proteinExistence type="inferred from homology"/>
<keyword evidence="2 4" id="KW-0472">Membrane</keyword>
<dbReference type="AlphaFoldDB" id="A0A1I1NLF9"/>
<sequence length="877" mass="99846">MKPFIKCSLILMNLIFILFYQPSYANTKNETLHKKPSTSLLETIQIRGIYDSVVRSLNDKRTASSISDVINAEDIGKFPDKNVAESLQRITGISLTRVMGEGKRIGVRGTTPGQNKTYFNNQNIASADWWISSQPNRGFNFTMLPAELVSSLEVIKTPQADQDEGSLGAAINITTHQPLNTDDGKFISTLHYQYNDLSRKFDPQFSSLYNWHNDTRDLGILISFVHQERALRRDGLESWGWHNENYHKNTQGNLIPTKDQKAHLTNIWTPGGGGSALFQQNRKRTSAILSIEYQPKLDWHFNLTGLYSELNADNTNQNFLWQPNNVFAHSGYISDYDIIDNTLASATYSKVPSDNGSEQPFNTSMEAIWRTSKINTFSLALELSHQNTIWHNQYQIGLTKANGGTSEDNTSQWSANTDFSVDTRQYKNIKTTYDIAPTNASAWFISQVRQDSLDSVDQEGYLQADFERPIDHSLISGIKFGTKLRQHQRKFIRIRSTNGHYNNIKNQLNWTLSDFSGAMPKDFLSDIGDDSTLKNYAYADTSLLDKAYQDINFISADEKSSRFNIKEDTSAIYAKINLEGAFYNANLGFRLINTHQVAAAYKRIASPENINDNFIWQATAKNYNDFLPSININFDLNTDLQLRFSAASVMARAQYHHLMPSTNYNVTQAQGFGGNPSLDPYRANQFDLSLEWYFEDAGIFSIATFSKDVTSFIEIRRHQEIHEDILMAIDRPINGVGGMLRGLEINFQKELLYGLGFITNYTFVDGSRNTKSQIDTVPGTSKHTFNLTGYFENESFSTRLSYNYRTEFATGIGEQITDDFGQLDANFTYHLNTHFSLVLEGINLNNETTYIYERNQYAPIALYQNGRRFYIGLRAHY</sequence>
<dbReference type="STRING" id="1123010.SAMN02745724_03110"/>
<dbReference type="EMBL" id="FOLO01000026">
    <property type="protein sequence ID" value="SFC98295.1"/>
    <property type="molecule type" value="Genomic_DNA"/>
</dbReference>
<reference evidence="7 8" key="1">
    <citation type="submission" date="2016-10" db="EMBL/GenBank/DDBJ databases">
        <authorList>
            <person name="de Groot N.N."/>
        </authorList>
    </citation>
    <scope>NUCLEOTIDE SEQUENCE [LARGE SCALE GENOMIC DNA]</scope>
    <source>
        <strain evidence="7 8">DSM 6059</strain>
    </source>
</reference>
<organism evidence="7 8">
    <name type="scientific">Pseudoalteromonas denitrificans DSM 6059</name>
    <dbReference type="NCBI Taxonomy" id="1123010"/>
    <lineage>
        <taxon>Bacteria</taxon>
        <taxon>Pseudomonadati</taxon>
        <taxon>Pseudomonadota</taxon>
        <taxon>Gammaproteobacteria</taxon>
        <taxon>Alteromonadales</taxon>
        <taxon>Pseudoalteromonadaceae</taxon>
        <taxon>Pseudoalteromonas</taxon>
    </lineage>
</organism>
<feature type="domain" description="TonB-dependent receptor plug" evidence="6">
    <location>
        <begin position="60"/>
        <end position="168"/>
    </location>
</feature>
<evidence type="ECO:0000256" key="2">
    <source>
        <dbReference type="ARBA" id="ARBA00023136"/>
    </source>
</evidence>
<protein>
    <submittedName>
        <fullName evidence="7">Iron complex outermembrane recepter protein</fullName>
    </submittedName>
</protein>
<name>A0A1I1NLF9_9GAMM</name>
<feature type="domain" description="TonB-dependent receptor-like beta-barrel" evidence="5">
    <location>
        <begin position="389"/>
        <end position="844"/>
    </location>
</feature>
<dbReference type="PANTHER" id="PTHR40980:SF3">
    <property type="entry name" value="TONB-DEPENDENT RECEPTOR-LIKE BETA-BARREL DOMAIN-CONTAINING PROTEIN"/>
    <property type="match status" value="1"/>
</dbReference>